<dbReference type="RefSeq" id="WP_165130443.1">
    <property type="nucleotide sequence ID" value="NZ_CP049248.1"/>
</dbReference>
<dbReference type="Gene3D" id="1.10.3130.20">
    <property type="entry name" value="Phycobilisome linker domain"/>
    <property type="match status" value="1"/>
</dbReference>
<accession>A0A7W6LKM1</accession>
<reference evidence="2 3" key="1">
    <citation type="submission" date="2020-08" db="EMBL/GenBank/DDBJ databases">
        <title>Genomic Encyclopedia of Type Strains, Phase IV (KMG-IV): sequencing the most valuable type-strain genomes for metagenomic binning, comparative biology and taxonomic classification.</title>
        <authorList>
            <person name="Goeker M."/>
        </authorList>
    </citation>
    <scope>NUCLEOTIDE SEQUENCE [LARGE SCALE GENOMIC DNA]</scope>
    <source>
        <strain evidence="2 3">DSM 29514</strain>
    </source>
</reference>
<proteinExistence type="predicted"/>
<feature type="domain" description="DUF4214" evidence="1">
    <location>
        <begin position="39"/>
        <end position="99"/>
    </location>
</feature>
<gene>
    <name evidence="2" type="ORF">GGQ72_004694</name>
</gene>
<evidence type="ECO:0000313" key="2">
    <source>
        <dbReference type="EMBL" id="MBB4146124.1"/>
    </source>
</evidence>
<dbReference type="InterPro" id="IPR038255">
    <property type="entry name" value="PBS_linker_sf"/>
</dbReference>
<dbReference type="Proteomes" id="UP000519897">
    <property type="component" value="Unassembled WGS sequence"/>
</dbReference>
<name>A0A7W6LKM1_9HYPH</name>
<keyword evidence="3" id="KW-1185">Reference proteome</keyword>
<dbReference type="InterPro" id="IPR025282">
    <property type="entry name" value="DUF4214"/>
</dbReference>
<protein>
    <recommendedName>
        <fullName evidence="1">DUF4214 domain-containing protein</fullName>
    </recommendedName>
</protein>
<dbReference type="AlphaFoldDB" id="A0A7W6LKM1"/>
<evidence type="ECO:0000313" key="3">
    <source>
        <dbReference type="Proteomes" id="UP000519897"/>
    </source>
</evidence>
<organism evidence="2 3">
    <name type="scientific">Rhizobium rhizoryzae</name>
    <dbReference type="NCBI Taxonomy" id="451876"/>
    <lineage>
        <taxon>Bacteria</taxon>
        <taxon>Pseudomonadati</taxon>
        <taxon>Pseudomonadota</taxon>
        <taxon>Alphaproteobacteria</taxon>
        <taxon>Hyphomicrobiales</taxon>
        <taxon>Rhizobiaceae</taxon>
        <taxon>Rhizobium/Agrobacterium group</taxon>
        <taxon>Rhizobium</taxon>
    </lineage>
</organism>
<comment type="caution">
    <text evidence="2">The sequence shown here is derived from an EMBL/GenBank/DDBJ whole genome shotgun (WGS) entry which is preliminary data.</text>
</comment>
<sequence>MATIQGVYVALFGRPADPTGLSYFNSVTNNGANLNAIGNLAASPEYQARFSGLNNVQIINSIYQSLFGRDADLTGLNFFSNALANGSLNINNIAIAILDGAQGNDRTVSNNKIAAADLYTKALDTGSEVVAYSGLAAAAQGRAFVTGVTTTVPTAAAVDTAVAAMVSASGSGSTGQPGSIITLTAATADVVSPDQTSFALKTTANDDTIRANLTVNALETTDIIDGGAGNDTLNASLNNVSITPVIKNVETLNITDLTAATKSTLDLSASTGVKAVWNSASVGELEISGVNVATTVGVKGAIADDATFTFANVTGSNDTATLAVQEAVLTAGETLSVLGIENLNVVVSNDTTTTGNVSTLGAVVLTNTKSIVVTGEADTLTVGDNAAANFSALTKFDASGLKGNLVLDLATGTDPTEGVAISVSSNGTNTVTLGATAGKADSLVFTSANVSTINKMTTVNGFEFTADKLDVKSFALGADTTVGSTAVTPAGDIAGFFSGTGRVVLNAGTEMVYVDANKDGNFNAGTDLAIKIVGATAANFTAADLTLS</sequence>
<dbReference type="EMBL" id="JACIEC010000019">
    <property type="protein sequence ID" value="MBB4146124.1"/>
    <property type="molecule type" value="Genomic_DNA"/>
</dbReference>
<dbReference type="Pfam" id="PF13946">
    <property type="entry name" value="DUF4214"/>
    <property type="match status" value="1"/>
</dbReference>
<evidence type="ECO:0000259" key="1">
    <source>
        <dbReference type="Pfam" id="PF13946"/>
    </source>
</evidence>